<evidence type="ECO:0000256" key="17">
    <source>
        <dbReference type="ARBA" id="ARBA00073626"/>
    </source>
</evidence>
<organism evidence="22 23">
    <name type="scientific">Bubo bubo</name>
    <name type="common">Eurasian eagle-owl</name>
    <name type="synonym">Strix bubo</name>
    <dbReference type="NCBI Taxonomy" id="30461"/>
    <lineage>
        <taxon>Eukaryota</taxon>
        <taxon>Metazoa</taxon>
        <taxon>Chordata</taxon>
        <taxon>Craniata</taxon>
        <taxon>Vertebrata</taxon>
        <taxon>Euteleostomi</taxon>
        <taxon>Archelosauria</taxon>
        <taxon>Archosauria</taxon>
        <taxon>Dinosauria</taxon>
        <taxon>Saurischia</taxon>
        <taxon>Theropoda</taxon>
        <taxon>Coelurosauria</taxon>
        <taxon>Aves</taxon>
        <taxon>Neognathae</taxon>
        <taxon>Neoaves</taxon>
        <taxon>Telluraves</taxon>
        <taxon>Strigiformes</taxon>
        <taxon>Strigidae</taxon>
        <taxon>Bubo</taxon>
    </lineage>
</organism>
<evidence type="ECO:0000256" key="5">
    <source>
        <dbReference type="ARBA" id="ARBA00022475"/>
    </source>
</evidence>
<dbReference type="CDD" id="cd10817">
    <property type="entry name" value="PDZ9_MUPP1-like"/>
    <property type="match status" value="1"/>
</dbReference>
<dbReference type="InterPro" id="IPR036892">
    <property type="entry name" value="L27_dom_sf"/>
</dbReference>
<dbReference type="SMART" id="SM00228">
    <property type="entry name" value="PDZ"/>
    <property type="match status" value="13"/>
</dbReference>
<dbReference type="SUPFAM" id="SSF50156">
    <property type="entry name" value="PDZ domain-like"/>
    <property type="match status" value="13"/>
</dbReference>
<feature type="domain" description="PDZ" evidence="20">
    <location>
        <begin position="949"/>
        <end position="1007"/>
    </location>
</feature>
<dbReference type="CDD" id="cd06667">
    <property type="entry name" value="PDZ2_MUPP1-like"/>
    <property type="match status" value="1"/>
</dbReference>
<keyword evidence="9" id="KW-0677">Repeat</keyword>
<dbReference type="CDD" id="cd06669">
    <property type="entry name" value="PDZ5_MUPP1-like"/>
    <property type="match status" value="1"/>
</dbReference>
<feature type="compositionally biased region" description="Pro residues" evidence="19">
    <location>
        <begin position="343"/>
        <end position="355"/>
    </location>
</feature>
<feature type="domain" description="PDZ" evidence="20">
    <location>
        <begin position="1064"/>
        <end position="1152"/>
    </location>
</feature>
<dbReference type="GO" id="GO:0014069">
    <property type="term" value="C:postsynaptic density"/>
    <property type="evidence" value="ECO:0007669"/>
    <property type="project" value="UniProtKB-SubCell"/>
</dbReference>
<feature type="region of interest" description="Disordered" evidence="19">
    <location>
        <begin position="339"/>
        <end position="374"/>
    </location>
</feature>
<evidence type="ECO:0000256" key="10">
    <source>
        <dbReference type="ARBA" id="ARBA00022949"/>
    </source>
</evidence>
<dbReference type="FunFam" id="2.30.42.10:FF:000110">
    <property type="entry name" value="multiple PDZ domain protein isoform X2"/>
    <property type="match status" value="1"/>
</dbReference>
<evidence type="ECO:0000256" key="4">
    <source>
        <dbReference type="ARBA" id="ARBA00022427"/>
    </source>
</evidence>
<evidence type="ECO:0000256" key="6">
    <source>
        <dbReference type="ARBA" id="ARBA00022481"/>
    </source>
</evidence>
<feature type="region of interest" description="Disordered" evidence="19">
    <location>
        <begin position="1449"/>
        <end position="1499"/>
    </location>
</feature>
<feature type="compositionally biased region" description="Low complexity" evidence="19">
    <location>
        <begin position="1449"/>
        <end position="1459"/>
    </location>
</feature>
<reference evidence="22" key="2">
    <citation type="submission" date="2025-09" db="UniProtKB">
        <authorList>
            <consortium name="Ensembl"/>
        </authorList>
    </citation>
    <scope>IDENTIFICATION</scope>
</reference>
<dbReference type="Proteomes" id="UP000694567">
    <property type="component" value="Unplaced"/>
</dbReference>
<dbReference type="FunFam" id="2.30.42.10:FF:000070">
    <property type="entry name" value="Multiple PDZ domain protein"/>
    <property type="match status" value="1"/>
</dbReference>
<proteinExistence type="predicted"/>
<evidence type="ECO:0000256" key="11">
    <source>
        <dbReference type="ARBA" id="ARBA00023018"/>
    </source>
</evidence>
<feature type="domain" description="PDZ" evidence="20">
    <location>
        <begin position="1606"/>
        <end position="1688"/>
    </location>
</feature>
<feature type="domain" description="PDZ" evidence="20">
    <location>
        <begin position="261"/>
        <end position="341"/>
    </location>
</feature>
<feature type="domain" description="PDZ" evidence="20">
    <location>
        <begin position="1363"/>
        <end position="1444"/>
    </location>
</feature>
<feature type="domain" description="PDZ" evidence="20">
    <location>
        <begin position="1728"/>
        <end position="1818"/>
    </location>
</feature>
<keyword evidence="11" id="KW-0770">Synapse</keyword>
<feature type="compositionally biased region" description="Polar residues" evidence="19">
    <location>
        <begin position="1483"/>
        <end position="1493"/>
    </location>
</feature>
<feature type="domain" description="PDZ" evidence="20">
    <location>
        <begin position="1230"/>
        <end position="1313"/>
    </location>
</feature>
<evidence type="ECO:0000256" key="15">
    <source>
        <dbReference type="ARBA" id="ARBA00034105"/>
    </source>
</evidence>
<dbReference type="CDD" id="cd06676">
    <property type="entry name" value="PDZ13_MUPP1-like"/>
    <property type="match status" value="1"/>
</dbReference>
<accession>A0A8C0FG98</accession>
<dbReference type="CDD" id="cd06689">
    <property type="entry name" value="PDZ1_MUPP1-like"/>
    <property type="match status" value="1"/>
</dbReference>
<feature type="domain" description="PDZ" evidence="20">
    <location>
        <begin position="379"/>
        <end position="465"/>
    </location>
</feature>
<evidence type="ECO:0000256" key="18">
    <source>
        <dbReference type="ARBA" id="ARBA00075678"/>
    </source>
</evidence>
<dbReference type="PROSITE" id="PS51022">
    <property type="entry name" value="L27"/>
    <property type="match status" value="1"/>
</dbReference>
<comment type="subcellular location">
    <subcellularLocation>
        <location evidence="1">Apical cell membrane</location>
    </subcellularLocation>
    <subcellularLocation>
        <location evidence="3">Cell junction</location>
        <location evidence="3">Tight junction</location>
    </subcellularLocation>
    <subcellularLocation>
        <location evidence="2">Cell projection</location>
        <location evidence="2">Dendrite</location>
    </subcellularLocation>
    <subcellularLocation>
        <location evidence="15">Postsynaptic density</location>
    </subcellularLocation>
    <subcellularLocation>
        <location evidence="14">Synapse</location>
        <location evidence="14">Synaptosome</location>
    </subcellularLocation>
</comment>
<dbReference type="PROSITE" id="PS50106">
    <property type="entry name" value="PDZ"/>
    <property type="match status" value="13"/>
</dbReference>
<dbReference type="InterPro" id="IPR032078">
    <property type="entry name" value="MPDZ_u10"/>
</dbReference>
<dbReference type="GO" id="GO:0005923">
    <property type="term" value="C:bicellular tight junction"/>
    <property type="evidence" value="ECO:0007669"/>
    <property type="project" value="UniProtKB-SubCell"/>
</dbReference>
<keyword evidence="4" id="KW-0796">Tight junction</keyword>
<keyword evidence="7" id="KW-0597">Phosphoprotein</keyword>
<evidence type="ECO:0000313" key="23">
    <source>
        <dbReference type="Proteomes" id="UP000694567"/>
    </source>
</evidence>
<dbReference type="InterPro" id="IPR036034">
    <property type="entry name" value="PDZ_sf"/>
</dbReference>
<evidence type="ECO:0000256" key="8">
    <source>
        <dbReference type="ARBA" id="ARBA00022599"/>
    </source>
</evidence>
<evidence type="ECO:0000256" key="9">
    <source>
        <dbReference type="ARBA" id="ARBA00022737"/>
    </source>
</evidence>
<dbReference type="PANTHER" id="PTHR19964:SF10">
    <property type="entry name" value="MULTIPLE PDZ DOMAIN PROTEIN"/>
    <property type="match status" value="1"/>
</dbReference>
<dbReference type="Pfam" id="PF16667">
    <property type="entry name" value="MPDZ_u10"/>
    <property type="match status" value="1"/>
</dbReference>
<feature type="domain" description="PDZ" evidence="20">
    <location>
        <begin position="703"/>
        <end position="778"/>
    </location>
</feature>
<dbReference type="FunFam" id="2.30.42.10:FF:000051">
    <property type="entry name" value="Multiple PDZ domain protein isoform X1"/>
    <property type="match status" value="1"/>
</dbReference>
<dbReference type="GO" id="GO:0016324">
    <property type="term" value="C:apical plasma membrane"/>
    <property type="evidence" value="ECO:0007669"/>
    <property type="project" value="UniProtKB-SubCell"/>
</dbReference>
<keyword evidence="6" id="KW-0488">Methylation</keyword>
<dbReference type="FunFam" id="2.30.42.10:FF:000072">
    <property type="entry name" value="multiple PDZ domain protein isoform X1"/>
    <property type="match status" value="1"/>
</dbReference>
<dbReference type="InterPro" id="IPR004172">
    <property type="entry name" value="L27_dom"/>
</dbReference>
<keyword evidence="10" id="KW-0965">Cell junction</keyword>
<dbReference type="GO" id="GO:0030425">
    <property type="term" value="C:dendrite"/>
    <property type="evidence" value="ECO:0007669"/>
    <property type="project" value="UniProtKB-SubCell"/>
</dbReference>
<evidence type="ECO:0000256" key="14">
    <source>
        <dbReference type="ARBA" id="ARBA00034102"/>
    </source>
</evidence>
<evidence type="ECO:0000256" key="1">
    <source>
        <dbReference type="ARBA" id="ARBA00004221"/>
    </source>
</evidence>
<dbReference type="InterPro" id="IPR051342">
    <property type="entry name" value="PDZ_scaffold"/>
</dbReference>
<dbReference type="PANTHER" id="PTHR19964">
    <property type="entry name" value="MULTIPLE PDZ DOMAIN PROTEIN"/>
    <property type="match status" value="1"/>
</dbReference>
<dbReference type="CDD" id="cd06791">
    <property type="entry name" value="PDZ3_MUPP1-like"/>
    <property type="match status" value="1"/>
</dbReference>
<feature type="domain" description="PDZ" evidence="20">
    <location>
        <begin position="141"/>
        <end position="228"/>
    </location>
</feature>
<keyword evidence="13" id="KW-0966">Cell projection</keyword>
<keyword evidence="8" id="KW-0771">Synaptosome</keyword>
<feature type="domain" description="PDZ" evidence="20">
    <location>
        <begin position="1510"/>
        <end position="1593"/>
    </location>
</feature>
<sequence length="1940" mass="207951">MLETIDTHRALQAMERLQAKLRDRGDIANEEKLSLLKSVLQSPLFNQILNLQTSVQQLRDQVNITPSIHSTSEFPQLLHHGMNVGSLPHNESYLLAQQNGSPANVLEASVRSITSQINGKSCSDDFEQLVRNMSQGRLVETIELIKPLSGGLGFSVVGLKSENRGELGIFVQEIQEGSVAHRDGKLKEADQILAINGQPLDQTITHQQAISILQKAKDNVQLVVARGTFPQLISPVVSRSPSAASTVSAHSNPVHWQHVETIELVNDGSGLGFGIVGGKSTGVIVKTILPGGVADQHGRLCSGDHILKIGDTDLAGMSSEQVAQVLRQCGNRVKLVIARGPVDEPPPPAGPPGTPVPISTPEKQADTSVDSSEDGEKFNVELTKNNQGLGITIAGYIGDKTSEPSGIFVKSITKGSAVEHDGRIHVGDQIIVVDGTNLQGFTNQQAVDVLRHTGQTVRLTLIRRGLKQENHIQPQEDFNAAVEKDLLFQTMDSSMAKGNSETEQGSPSLPCSANVVNTGKDMKQQETDFQLTTTEEAATKAKWQRIMGSNYEIVVAVVNKFSESSGLGISLEATVGHHFIRSVLPEGPVGQSGKLFSGDELLEVNDISLLGENHKDVVSILKELPIKVTMVCCRPVATHITHPEVLESLSLSEVQLTEKTHIELGFIGSSDTEGTTLEIADEGQSTEEMQSSSLAMWETEVQCIELEKGSTGLGFSILDYQDPVDPANTVIVIRSLVPGGVAEQDGRLLPGDRLMFVNDINLENGSLEEAVQALKGAPTGTVKIGVAKPLPLSPEEGYVSAKEDCFFYTAQSLEEEGPADAALFHAELALVSGPTYQRFLKPLHFVMKGVVLSLFMLFFLVFTVSTLLIHHKECSNATAAFCVFDENLYNMDLNQRVREQKSAVGNSLETATGFTEKDLLPLDVSDINQNESENKWGLKDTLFRVFFTIGMTVSSNKDGSGMIVRSVIHGGSISRDGRIGVGDCILSINEESTTNLTNAQARAMLRRHSLIGPDINDYVGSLKINCMFLFISRELPELPEREEGEGEESELQNVAFSNWNHPRKVELWREPSKSLGISIVGGRGMGSRLSNGEMMRGIFIKHILEDSPAGKNGTLKTGDRIVEVDGIDLRDASHEQAVEAIRKAGNPVVFMVQSIISRPRAFSQSSLEPEKTSLCSLPLPPPSAFSGMSCDVAQSSSIRVLEDMEKEDEFGYSWKKIVQRYGNLPGELHMIELEKGRTGLGLSLAGNKDRSRMSVFIVGIDPSGAAGRDGRLQIADELLEINGQILFGRTHQNASSIIKCAPSKVKIIFIRNKDAVNQMAVCPAKSVEASQCTSGTLQHQEIDTSAANSSACSDFSSCKNIQYVELPKDQGGFGIAISEEDTINGVVIKSLTDHGAAAKDGRIKVGDQILAVDDEIVVGYPVEKFISLLKTSKTMVRLTINSAETDSLTAAPVPSSTAPAERRNVQLPATVASSSSPEPEPVRNTSRSSTPATLASDPATCPIIPGCETTIDISKGRTGLGLSIVGGADTLLGAIIIHEVYEEGAASKDGRLWAGDQILEVNGIDLRNATHDEAINVLRQTPQKVRLTVYRDEAQYKEEDMYDVLSIELQKKPGKGLGLSIVGKRNDTGVFVSDIVKGGIADTDGRLMQGDQILTVNGEDVRSANQEAVAALLKCSLGTVRLEVGRIKAGPFHSERRTSQSSQVSEGSGSLSSFSFPVSGSSAPEAFESGLKKNTSKGPADSLGVSIAGGVGSPLGDVPIFIAMMHSNGVAAQTQKLRVGDRIVSICGTSTEGMTHSQAVSLLKNASGTIELQVVAGGEVSVITGQQQDPPTSNFQFAGLTSTSIFQDDLGPPQYKTITLDRGPDGLGFSIVGGYGSPHGDLPIYVKTVFAKGAAAEDGRLKRGDQIIAVNGQSLEGVTHEEAVAILKRTKGTVTLTVLS</sequence>
<evidence type="ECO:0000256" key="16">
    <source>
        <dbReference type="ARBA" id="ARBA00057502"/>
    </source>
</evidence>
<evidence type="ECO:0000259" key="20">
    <source>
        <dbReference type="PROSITE" id="PS50106"/>
    </source>
</evidence>
<evidence type="ECO:0000256" key="3">
    <source>
        <dbReference type="ARBA" id="ARBA00004435"/>
    </source>
</evidence>
<evidence type="ECO:0000256" key="19">
    <source>
        <dbReference type="SAM" id="MobiDB-lite"/>
    </source>
</evidence>
<dbReference type="CDD" id="cd06668">
    <property type="entry name" value="PDZ4_MUPP1-like"/>
    <property type="match status" value="1"/>
</dbReference>
<evidence type="ECO:0000256" key="2">
    <source>
        <dbReference type="ARBA" id="ARBA00004279"/>
    </source>
</evidence>
<name>A0A8C0FG98_BUBBB</name>
<evidence type="ECO:0000256" key="7">
    <source>
        <dbReference type="ARBA" id="ARBA00022553"/>
    </source>
</evidence>
<feature type="domain" description="L27" evidence="21">
    <location>
        <begin position="3"/>
        <end position="63"/>
    </location>
</feature>
<dbReference type="InterPro" id="IPR015132">
    <property type="entry name" value="L27_2"/>
</dbReference>
<feature type="domain" description="PDZ" evidence="20">
    <location>
        <begin position="555"/>
        <end position="636"/>
    </location>
</feature>
<reference evidence="22" key="1">
    <citation type="submission" date="2025-08" db="UniProtKB">
        <authorList>
            <consortium name="Ensembl"/>
        </authorList>
    </citation>
    <scope>IDENTIFICATION</scope>
</reference>
<dbReference type="FunFam" id="2.30.42.10:FF:000038">
    <property type="entry name" value="Multiple PDZ domain protein isoform X1"/>
    <property type="match status" value="1"/>
</dbReference>
<comment type="function">
    <text evidence="16">Member of the NMDAR signaling complex that may play a role in control of AMPAR potentiation and synaptic plasticity in excitatory synapses. Promotes clustering of HT2RC at the cell surface.</text>
</comment>
<dbReference type="Pfam" id="PF09045">
    <property type="entry name" value="L27_2"/>
    <property type="match status" value="1"/>
</dbReference>
<dbReference type="SMART" id="SM00569">
    <property type="entry name" value="L27"/>
    <property type="match status" value="1"/>
</dbReference>
<protein>
    <recommendedName>
        <fullName evidence="17">Multiple PDZ domain protein</fullName>
    </recommendedName>
    <alternativeName>
        <fullName evidence="18">Multi-PDZ domain protein 1</fullName>
    </alternativeName>
</protein>
<dbReference type="FunFam" id="2.30.42.10:FF:000057">
    <property type="entry name" value="multiple PDZ domain protein isoform X1"/>
    <property type="match status" value="1"/>
</dbReference>
<dbReference type="CDD" id="cd06674">
    <property type="entry name" value="PDZ11_MUPP1-PDZ9_PATJ-like"/>
    <property type="match status" value="1"/>
</dbReference>
<dbReference type="CDD" id="cd06673">
    <property type="entry name" value="PDZ10_MUPP1-PDZ8_PATJ-like"/>
    <property type="match status" value="1"/>
</dbReference>
<keyword evidence="5" id="KW-1003">Cell membrane</keyword>
<dbReference type="CDD" id="cd06671">
    <property type="entry name" value="PDZ7_MUPP1-PD6_PATJ-like"/>
    <property type="match status" value="1"/>
</dbReference>
<keyword evidence="12" id="KW-0472">Membrane</keyword>
<dbReference type="FunFam" id="2.30.42.10:FF:000058">
    <property type="entry name" value="multiple PDZ domain protein isoform X1"/>
    <property type="match status" value="1"/>
</dbReference>
<dbReference type="CDD" id="cd06675">
    <property type="entry name" value="PDZ12_MUPP1-like"/>
    <property type="match status" value="1"/>
</dbReference>
<evidence type="ECO:0000256" key="12">
    <source>
        <dbReference type="ARBA" id="ARBA00023136"/>
    </source>
</evidence>
<dbReference type="SUPFAM" id="SSF101288">
    <property type="entry name" value="L27 domain"/>
    <property type="match status" value="1"/>
</dbReference>
<dbReference type="Pfam" id="PF00595">
    <property type="entry name" value="PDZ"/>
    <property type="match status" value="13"/>
</dbReference>
<dbReference type="Ensembl" id="ENSBOBT00000018673.1">
    <property type="protein sequence ID" value="ENSBOBP00000018261.1"/>
    <property type="gene ID" value="ENSBOBG00000004590.1"/>
</dbReference>
<dbReference type="InterPro" id="IPR001478">
    <property type="entry name" value="PDZ"/>
</dbReference>
<evidence type="ECO:0000256" key="13">
    <source>
        <dbReference type="ARBA" id="ARBA00023273"/>
    </source>
</evidence>
<evidence type="ECO:0000313" key="22">
    <source>
        <dbReference type="Ensembl" id="ENSBOBP00000018261.1"/>
    </source>
</evidence>
<dbReference type="FunFam" id="2.30.42.10:FF:000093">
    <property type="entry name" value="multiple PDZ domain protein isoform X1"/>
    <property type="match status" value="1"/>
</dbReference>
<keyword evidence="23" id="KW-1185">Reference proteome</keyword>
<dbReference type="CDD" id="cd06672">
    <property type="entry name" value="PDZ8_MUPP1-PDZ7_PATJ-PDZ2_INAD-like"/>
    <property type="match status" value="1"/>
</dbReference>
<dbReference type="Gene3D" id="1.20.1440.360">
    <property type="match status" value="1"/>
</dbReference>
<dbReference type="Gene3D" id="2.30.42.10">
    <property type="match status" value="13"/>
</dbReference>
<evidence type="ECO:0000259" key="21">
    <source>
        <dbReference type="PROSITE" id="PS51022"/>
    </source>
</evidence>
<feature type="domain" description="PDZ" evidence="20">
    <location>
        <begin position="1857"/>
        <end position="1940"/>
    </location>
</feature>
<dbReference type="CDD" id="cd06670">
    <property type="entry name" value="PDZ6_MUPP1-like"/>
    <property type="match status" value="1"/>
</dbReference>